<protein>
    <recommendedName>
        <fullName evidence="5">Alanine racemase</fullName>
        <ecNumber evidence="5">5.1.1.1</ecNumber>
    </recommendedName>
</protein>
<name>A0A9D1QCW4_9BACT</name>
<comment type="pathway">
    <text evidence="5">Amino-acid biosynthesis; D-alanine biosynthesis; D-alanine from L-alanine: step 1/1.</text>
</comment>
<dbReference type="InterPro" id="IPR029066">
    <property type="entry name" value="PLP-binding_barrel"/>
</dbReference>
<dbReference type="InterPro" id="IPR036565">
    <property type="entry name" value="Mur-like_cat_sf"/>
</dbReference>
<dbReference type="InterPro" id="IPR011079">
    <property type="entry name" value="Ala_racemase_C"/>
</dbReference>
<dbReference type="GO" id="GO:0005524">
    <property type="term" value="F:ATP binding"/>
    <property type="evidence" value="ECO:0007669"/>
    <property type="project" value="InterPro"/>
</dbReference>
<feature type="modified residue" description="N6-(pyridoxal phosphate)lysine" evidence="5 6">
    <location>
        <position position="469"/>
    </location>
</feature>
<evidence type="ECO:0000313" key="10">
    <source>
        <dbReference type="Proteomes" id="UP000823926"/>
    </source>
</evidence>
<dbReference type="Gene3D" id="2.40.37.10">
    <property type="entry name" value="Lyase, Ornithine Decarboxylase, Chain A, domain 1"/>
    <property type="match status" value="1"/>
</dbReference>
<evidence type="ECO:0000256" key="2">
    <source>
        <dbReference type="ARBA" id="ARBA00001933"/>
    </source>
</evidence>
<comment type="cofactor">
    <cofactor evidence="2 5 6">
        <name>pyridoxal 5'-phosphate</name>
        <dbReference type="ChEBI" id="CHEBI:597326"/>
    </cofactor>
</comment>
<organism evidence="9 10">
    <name type="scientific">Candidatus Rikenella faecigallinarum</name>
    <dbReference type="NCBI Taxonomy" id="2838745"/>
    <lineage>
        <taxon>Bacteria</taxon>
        <taxon>Pseudomonadati</taxon>
        <taxon>Bacteroidota</taxon>
        <taxon>Bacteroidia</taxon>
        <taxon>Bacteroidales</taxon>
        <taxon>Rikenellaceae</taxon>
        <taxon>Rikenella</taxon>
    </lineage>
</organism>
<reference evidence="9" key="1">
    <citation type="journal article" date="2021" name="PeerJ">
        <title>Extensive microbial diversity within the chicken gut microbiome revealed by metagenomics and culture.</title>
        <authorList>
            <person name="Gilroy R."/>
            <person name="Ravi A."/>
            <person name="Getino M."/>
            <person name="Pursley I."/>
            <person name="Horton D.L."/>
            <person name="Alikhan N.F."/>
            <person name="Baker D."/>
            <person name="Gharbi K."/>
            <person name="Hall N."/>
            <person name="Watson M."/>
            <person name="Adriaenssens E.M."/>
            <person name="Foster-Nyarko E."/>
            <person name="Jarju S."/>
            <person name="Secka A."/>
            <person name="Antonio M."/>
            <person name="Oren A."/>
            <person name="Chaudhuri R.R."/>
            <person name="La Ragione R."/>
            <person name="Hildebrand F."/>
            <person name="Pallen M.J."/>
        </authorList>
    </citation>
    <scope>NUCLEOTIDE SEQUENCE</scope>
    <source>
        <strain evidence="9">ChiBcec15-1070</strain>
    </source>
</reference>
<dbReference type="InterPro" id="IPR000821">
    <property type="entry name" value="Ala_racemase"/>
</dbReference>
<dbReference type="HAMAP" id="MF_01201">
    <property type="entry name" value="Ala_racemase"/>
    <property type="match status" value="1"/>
</dbReference>
<dbReference type="GO" id="GO:0016881">
    <property type="term" value="F:acid-amino acid ligase activity"/>
    <property type="evidence" value="ECO:0007669"/>
    <property type="project" value="InterPro"/>
</dbReference>
<feature type="domain" description="Alanine racemase C-terminal" evidence="8">
    <location>
        <begin position="670"/>
        <end position="795"/>
    </location>
</feature>
<dbReference type="InterPro" id="IPR009006">
    <property type="entry name" value="Ala_racemase/Decarboxylase_C"/>
</dbReference>
<dbReference type="SUPFAM" id="SSF53244">
    <property type="entry name" value="MurD-like peptide ligases, peptide-binding domain"/>
    <property type="match status" value="1"/>
</dbReference>
<keyword evidence="3 5" id="KW-0663">Pyridoxal phosphate</keyword>
<accession>A0A9D1QCW4</accession>
<evidence type="ECO:0000259" key="8">
    <source>
        <dbReference type="SMART" id="SM01005"/>
    </source>
</evidence>
<feature type="active site" description="Proton acceptor; specific for D-alanine" evidence="5">
    <location>
        <position position="469"/>
    </location>
</feature>
<dbReference type="NCBIfam" id="TIGR00492">
    <property type="entry name" value="alr"/>
    <property type="match status" value="1"/>
</dbReference>
<evidence type="ECO:0000256" key="5">
    <source>
        <dbReference type="HAMAP-Rule" id="MF_01201"/>
    </source>
</evidence>
<dbReference type="Pfam" id="PF08245">
    <property type="entry name" value="Mur_ligase_M"/>
    <property type="match status" value="1"/>
</dbReference>
<dbReference type="InterPro" id="IPR035911">
    <property type="entry name" value="MurE/MurF_N"/>
</dbReference>
<dbReference type="EC" id="5.1.1.1" evidence="5"/>
<dbReference type="InterPro" id="IPR001608">
    <property type="entry name" value="Ala_racemase_N"/>
</dbReference>
<dbReference type="SUPFAM" id="SSF50621">
    <property type="entry name" value="Alanine racemase C-terminal domain-like"/>
    <property type="match status" value="1"/>
</dbReference>
<evidence type="ECO:0000256" key="6">
    <source>
        <dbReference type="PIRSR" id="PIRSR600821-50"/>
    </source>
</evidence>
<comment type="function">
    <text evidence="5">Catalyzes the interconversion of L-alanine and D-alanine. May also act on other amino acids.</text>
</comment>
<dbReference type="SMART" id="SM01005">
    <property type="entry name" value="Ala_racemase_C"/>
    <property type="match status" value="1"/>
</dbReference>
<dbReference type="PRINTS" id="PR00992">
    <property type="entry name" value="ALARACEMASE"/>
</dbReference>
<evidence type="ECO:0000256" key="3">
    <source>
        <dbReference type="ARBA" id="ARBA00022898"/>
    </source>
</evidence>
<dbReference type="GO" id="GO:0030170">
    <property type="term" value="F:pyridoxal phosphate binding"/>
    <property type="evidence" value="ECO:0007669"/>
    <property type="project" value="UniProtKB-UniRule"/>
</dbReference>
<dbReference type="AlphaFoldDB" id="A0A9D1QCW4"/>
<evidence type="ECO:0000256" key="7">
    <source>
        <dbReference type="PIRSR" id="PIRSR600821-52"/>
    </source>
</evidence>
<reference evidence="9" key="2">
    <citation type="submission" date="2021-04" db="EMBL/GenBank/DDBJ databases">
        <authorList>
            <person name="Gilroy R."/>
        </authorList>
    </citation>
    <scope>NUCLEOTIDE SEQUENCE</scope>
    <source>
        <strain evidence="9">ChiBcec15-1070</strain>
    </source>
</reference>
<dbReference type="InterPro" id="IPR013221">
    <property type="entry name" value="Mur_ligase_cen"/>
</dbReference>
<dbReference type="PANTHER" id="PTHR30511:SF0">
    <property type="entry name" value="ALANINE RACEMASE, CATABOLIC-RELATED"/>
    <property type="match status" value="1"/>
</dbReference>
<comment type="similarity">
    <text evidence="5">Belongs to the alanine racemase family.</text>
</comment>
<dbReference type="SUPFAM" id="SSF51419">
    <property type="entry name" value="PLP-binding barrel"/>
    <property type="match status" value="1"/>
</dbReference>
<dbReference type="Gene3D" id="3.40.1190.10">
    <property type="entry name" value="Mur-like, catalytic domain"/>
    <property type="match status" value="1"/>
</dbReference>
<dbReference type="EMBL" id="DXHL01000021">
    <property type="protein sequence ID" value="HIW10748.1"/>
    <property type="molecule type" value="Genomic_DNA"/>
</dbReference>
<evidence type="ECO:0000313" key="9">
    <source>
        <dbReference type="EMBL" id="HIW10748.1"/>
    </source>
</evidence>
<evidence type="ECO:0000256" key="1">
    <source>
        <dbReference type="ARBA" id="ARBA00000316"/>
    </source>
</evidence>
<sequence>MDYTLSQIATLTGGRLQGDDRHIRAVATDSRNHVAHPAETLFVALSGSGRDGAHYIGEMYRRGVRGFLCRSVPSGAETAMPDASFVTVGDTLRALQALAAYHRQQYNGTVVGITGSNGKTVVKEWIAQLWPEGVGKLLRSPRSYNSQLGVALSLLMIEGDEQLVVIEAGISQPGEMERLEEMIQPQVGILTNIGAAHSENFTSDEQKLDEKLKLFRRSEAIIYHADNPLIAKYVTKRFGKNPEQLRGWRADEQTDLASHFSDYASRENATHVGMLYRLLGITPRPLSVLQPVAMRLELREGILGSTVINDSYNSDLTALAIALDYLDQHAGDRPKSLILSDILQAGLKPDELYRQMAQLVGEHGICELTGIGPAISQSAQQFLSVLDADHLHFYASTDEFLRRIDKERFAGQSILVKGSRTFGFERISRVLEKRTHTTTLEVNLGALAANLSHFRAMLRPETRMMVMVKAHSYGTGAGEIAAMLQHEGVDYLAVAFADEGITLREAGIHLPIVVLNSDPGSFAVMADYNLEPEIYSFSSLRNYAAEMRSRGITGAPIHLKMDTGMHRLGFVADDLAALCDELQHEPSVRVRSIFSHLAASEDPAEDDFTRHQIALFTDMSGRIVEALHDPTILRHICNSAAIARFPEAHFDMVRLGVGLYGIEDPALQVTATLKTQIVQIKNLSAGETVGYNRRGVVSAPTRTATIPIGYADGMDRGLGRGAGHVLIRGVLCPTIGNICMDTCMIDISALPEAQEGDEVTIFGERPTVKEVAEVLGTISYEVLTSVSARIKRIYVRE</sequence>
<dbReference type="GO" id="GO:0008784">
    <property type="term" value="F:alanine racemase activity"/>
    <property type="evidence" value="ECO:0007669"/>
    <property type="project" value="UniProtKB-UniRule"/>
</dbReference>
<feature type="active site" description="Proton acceptor; specific for L-alanine" evidence="5">
    <location>
        <position position="691"/>
    </location>
</feature>
<dbReference type="SUPFAM" id="SSF63418">
    <property type="entry name" value="MurE/MurF N-terminal domain"/>
    <property type="match status" value="1"/>
</dbReference>
<dbReference type="Proteomes" id="UP000823926">
    <property type="component" value="Unassembled WGS sequence"/>
</dbReference>
<comment type="caution">
    <text evidence="9">The sequence shown here is derived from an EMBL/GenBank/DDBJ whole genome shotgun (WGS) entry which is preliminary data.</text>
</comment>
<dbReference type="InterPro" id="IPR036615">
    <property type="entry name" value="Mur_ligase_C_dom_sf"/>
</dbReference>
<dbReference type="Pfam" id="PF00842">
    <property type="entry name" value="Ala_racemase_C"/>
    <property type="match status" value="1"/>
</dbReference>
<feature type="binding site" evidence="5 7">
    <location>
        <position position="567"/>
    </location>
    <ligand>
        <name>substrate</name>
    </ligand>
</feature>
<gene>
    <name evidence="9" type="primary">alr</name>
    <name evidence="9" type="ORF">H9888_04505</name>
</gene>
<dbReference type="Pfam" id="PF01168">
    <property type="entry name" value="Ala_racemase_N"/>
    <property type="match status" value="1"/>
</dbReference>
<evidence type="ECO:0000256" key="4">
    <source>
        <dbReference type="ARBA" id="ARBA00023235"/>
    </source>
</evidence>
<dbReference type="SUPFAM" id="SSF53623">
    <property type="entry name" value="MurD-like peptide ligases, catalytic domain"/>
    <property type="match status" value="1"/>
</dbReference>
<keyword evidence="4 5" id="KW-0413">Isomerase</keyword>
<comment type="catalytic activity">
    <reaction evidence="1 5">
        <text>L-alanine = D-alanine</text>
        <dbReference type="Rhea" id="RHEA:20249"/>
        <dbReference type="ChEBI" id="CHEBI:57416"/>
        <dbReference type="ChEBI" id="CHEBI:57972"/>
        <dbReference type="EC" id="5.1.1.1"/>
    </reaction>
</comment>
<dbReference type="CDD" id="cd00430">
    <property type="entry name" value="PLPDE_III_AR"/>
    <property type="match status" value="1"/>
</dbReference>
<dbReference type="GO" id="GO:0005829">
    <property type="term" value="C:cytosol"/>
    <property type="evidence" value="ECO:0007669"/>
    <property type="project" value="TreeGrafter"/>
</dbReference>
<dbReference type="Gene3D" id="3.90.190.20">
    <property type="entry name" value="Mur ligase, C-terminal domain"/>
    <property type="match status" value="1"/>
</dbReference>
<dbReference type="Gene3D" id="3.40.1390.10">
    <property type="entry name" value="MurE/MurF, N-terminal domain"/>
    <property type="match status" value="1"/>
</dbReference>
<dbReference type="GO" id="GO:0030632">
    <property type="term" value="P:D-alanine biosynthetic process"/>
    <property type="evidence" value="ECO:0007669"/>
    <property type="project" value="UniProtKB-UniRule"/>
</dbReference>
<proteinExistence type="inferred from homology"/>
<dbReference type="FunFam" id="3.20.20.10:FF:000002">
    <property type="entry name" value="Alanine racemase"/>
    <property type="match status" value="1"/>
</dbReference>
<feature type="binding site" evidence="5 7">
    <location>
        <position position="740"/>
    </location>
    <ligand>
        <name>substrate</name>
    </ligand>
</feature>
<dbReference type="PANTHER" id="PTHR30511">
    <property type="entry name" value="ALANINE RACEMASE"/>
    <property type="match status" value="1"/>
</dbReference>
<dbReference type="Gene3D" id="3.20.20.10">
    <property type="entry name" value="Alanine racemase"/>
    <property type="match status" value="1"/>
</dbReference>